<accession>A0A0F7FQ40</accession>
<evidence type="ECO:0000313" key="4">
    <source>
        <dbReference type="EMBL" id="AKG42202.1"/>
    </source>
</evidence>
<name>A0A0F7FQ40_9ACTN</name>
<dbReference type="AlphaFoldDB" id="A0A0F7FQ40"/>
<feature type="transmembrane region" description="Helical" evidence="2">
    <location>
        <begin position="105"/>
        <end position="126"/>
    </location>
</feature>
<keyword evidence="5" id="KW-1185">Reference proteome</keyword>
<keyword evidence="2" id="KW-1133">Transmembrane helix</keyword>
<dbReference type="RefSeq" id="WP_053116079.1">
    <property type="nucleotide sequence ID" value="NZ_CP009922.3"/>
</dbReference>
<evidence type="ECO:0000256" key="2">
    <source>
        <dbReference type="SAM" id="Phobius"/>
    </source>
</evidence>
<keyword evidence="2" id="KW-0812">Transmembrane</keyword>
<sequence length="223" mass="24099">MSEERPVSLAKEPEKEPQPDVTPAGGMAVSSSAARYEPEGVGGQEPAGRFWSVRRCPAAFVALVLLLAAALLLYDVASVRADRPVGAWRRRLADEFATRPLDDPWVIAAAGSAVVLGLVLIVLALTPGLRGLLPMRRDSAVLRAGIERRAAAVVLRDRGLQVPGVRAVRVRVGRRRVRVRAQAHFRDLHEVRADLDEVLEDGIAGLGLARQPALTVQVRRPKG</sequence>
<dbReference type="InterPro" id="IPR046253">
    <property type="entry name" value="DUF6286"/>
</dbReference>
<dbReference type="HOGENOM" id="CLU_087614_0_0_11"/>
<dbReference type="Pfam" id="PF19803">
    <property type="entry name" value="DUF6286"/>
    <property type="match status" value="1"/>
</dbReference>
<dbReference type="EMBL" id="CP009922">
    <property type="protein sequence ID" value="AKG42202.1"/>
    <property type="molecule type" value="Genomic_DNA"/>
</dbReference>
<feature type="transmembrane region" description="Helical" evidence="2">
    <location>
        <begin position="56"/>
        <end position="74"/>
    </location>
</feature>
<dbReference type="Proteomes" id="UP000034034">
    <property type="component" value="Chromosome"/>
</dbReference>
<feature type="domain" description="DUF6286" evidence="3">
    <location>
        <begin position="115"/>
        <end position="219"/>
    </location>
</feature>
<evidence type="ECO:0000259" key="3">
    <source>
        <dbReference type="Pfam" id="PF19803"/>
    </source>
</evidence>
<feature type="compositionally biased region" description="Basic and acidic residues" evidence="1">
    <location>
        <begin position="1"/>
        <end position="18"/>
    </location>
</feature>
<proteinExistence type="predicted"/>
<organism evidence="4 5">
    <name type="scientific">Streptomyces xiamenensis</name>
    <dbReference type="NCBI Taxonomy" id="408015"/>
    <lineage>
        <taxon>Bacteria</taxon>
        <taxon>Bacillati</taxon>
        <taxon>Actinomycetota</taxon>
        <taxon>Actinomycetes</taxon>
        <taxon>Kitasatosporales</taxon>
        <taxon>Streptomycetaceae</taxon>
        <taxon>Streptomyces</taxon>
    </lineage>
</organism>
<reference evidence="4" key="1">
    <citation type="submission" date="2019-08" db="EMBL/GenBank/DDBJ databases">
        <title>Complete genome sequence of a mangrove-derived Streptomyces xiamenensis.</title>
        <authorList>
            <person name="Xu J."/>
        </authorList>
    </citation>
    <scope>NUCLEOTIDE SEQUENCE</scope>
    <source>
        <strain evidence="4">318</strain>
    </source>
</reference>
<evidence type="ECO:0000313" key="5">
    <source>
        <dbReference type="Proteomes" id="UP000034034"/>
    </source>
</evidence>
<dbReference type="STRING" id="408015.SXIM_08180"/>
<feature type="region of interest" description="Disordered" evidence="1">
    <location>
        <begin position="1"/>
        <end position="42"/>
    </location>
</feature>
<protein>
    <submittedName>
        <fullName evidence="4">Membrane protein</fullName>
    </submittedName>
</protein>
<dbReference type="PATRIC" id="fig|408015.6.peg.847"/>
<gene>
    <name evidence="4" type="ORF">SXIM_08180</name>
</gene>
<dbReference type="KEGG" id="sxi:SXIM_08180"/>
<evidence type="ECO:0000256" key="1">
    <source>
        <dbReference type="SAM" id="MobiDB-lite"/>
    </source>
</evidence>
<keyword evidence="2" id="KW-0472">Membrane</keyword>